<organism evidence="2 3">
    <name type="scientific">Verrucosispora sioxanthis</name>
    <dbReference type="NCBI Taxonomy" id="2499994"/>
    <lineage>
        <taxon>Bacteria</taxon>
        <taxon>Bacillati</taxon>
        <taxon>Actinomycetota</taxon>
        <taxon>Actinomycetes</taxon>
        <taxon>Micromonosporales</taxon>
        <taxon>Micromonosporaceae</taxon>
        <taxon>Micromonospora</taxon>
    </lineage>
</organism>
<evidence type="ECO:0000313" key="2">
    <source>
        <dbReference type="EMBL" id="NGM14116.1"/>
    </source>
</evidence>
<protein>
    <recommendedName>
        <fullName evidence="1">Condensation domain-containing protein</fullName>
    </recommendedName>
</protein>
<dbReference type="GO" id="GO:0031177">
    <property type="term" value="F:phosphopantetheine binding"/>
    <property type="evidence" value="ECO:0007669"/>
    <property type="project" value="TreeGrafter"/>
</dbReference>
<dbReference type="EMBL" id="SAIY01000005">
    <property type="protein sequence ID" value="NGM14116.1"/>
    <property type="molecule type" value="Genomic_DNA"/>
</dbReference>
<comment type="caution">
    <text evidence="2">The sequence shown here is derived from an EMBL/GenBank/DDBJ whole genome shotgun (WGS) entry which is preliminary data.</text>
</comment>
<dbReference type="Pfam" id="PF00668">
    <property type="entry name" value="Condensation"/>
    <property type="match status" value="1"/>
</dbReference>
<dbReference type="GO" id="GO:0005737">
    <property type="term" value="C:cytoplasm"/>
    <property type="evidence" value="ECO:0007669"/>
    <property type="project" value="TreeGrafter"/>
</dbReference>
<proteinExistence type="predicted"/>
<dbReference type="GO" id="GO:0008610">
    <property type="term" value="P:lipid biosynthetic process"/>
    <property type="evidence" value="ECO:0007669"/>
    <property type="project" value="UniProtKB-ARBA"/>
</dbReference>
<accession>A0A6M1KYU1</accession>
<sequence>MSSPTLADRMKIAFEGLRAGEGALTCGQTNTWQWMRTDVSNPMATLQWKLPLPADTPVADVVEAFAILLARHESLRTTFHEHDGEMRQRVLRSGVLAAEIHQVDASADTELTSQRMIDQLRQKPFDLVNELPVRLAIALVEDKALAAVTVYSHMAVDYGSMAILGREFAELIGTAGNRSVGAARHQPLDQAAEEASPRGRRRTAAALRYWTQHLRQIPQCLMALPPVGDGDGPASAALRSSSATAALDRIAARTQASPAAAVLAAFSAVVSVRVGQSRCVFASLSSNRFTSRLRDYVGTLAQDGLVVVDVTGPTFDDLVRRTSAAMLRANRSSIFDVTELVTHAVQINDEQGMDFSRDCVFNNISAHLPSGTDETTNVQLPPLDPPDLRWSPTAGAAEHSTLTWMPAPPFPNRLVLQLIAAQPALVVGLSTGDTRHVPQPEIAGLLRGMEGVLVAAGAGPLHLADVPDLTGLTPVPRDSNWVRVGVSWVQLSEVQTLLREALGTPAYATAEPDGDGHRLTAHLLASDGVRTPRQAHTACMAHLGGRYAVAAPHHYVLHDSAPTDLTDLAAWRSRPVLARGDGRASTEDHR</sequence>
<gene>
    <name evidence="2" type="ORF">ENC19_16245</name>
</gene>
<dbReference type="PANTHER" id="PTHR45527:SF1">
    <property type="entry name" value="FATTY ACID SYNTHASE"/>
    <property type="match status" value="1"/>
</dbReference>
<dbReference type="AlphaFoldDB" id="A0A6M1KYU1"/>
<dbReference type="Gene3D" id="3.30.559.10">
    <property type="entry name" value="Chloramphenicol acetyltransferase-like domain"/>
    <property type="match status" value="1"/>
</dbReference>
<dbReference type="Gene3D" id="3.30.559.30">
    <property type="entry name" value="Nonribosomal peptide synthetase, condensation domain"/>
    <property type="match status" value="1"/>
</dbReference>
<reference evidence="2 3" key="1">
    <citation type="submission" date="2020-02" db="EMBL/GenBank/DDBJ databases">
        <title>Draft Genome Sequence of Verrucosispora sp. Strain CWR15, Isolated from Gulf of Mexico Sponge.</title>
        <authorList>
            <person name="Kennedy S.J."/>
            <person name="Cella E."/>
            <person name="Azarian T."/>
            <person name="Baker B.J."/>
            <person name="Shaw L.N."/>
        </authorList>
    </citation>
    <scope>NUCLEOTIDE SEQUENCE [LARGE SCALE GENOMIC DNA]</scope>
    <source>
        <strain evidence="2 3">CWR15</strain>
    </source>
</reference>
<dbReference type="InterPro" id="IPR023213">
    <property type="entry name" value="CAT-like_dom_sf"/>
</dbReference>
<keyword evidence="3" id="KW-1185">Reference proteome</keyword>
<dbReference type="GO" id="GO:0043041">
    <property type="term" value="P:amino acid activation for nonribosomal peptide biosynthetic process"/>
    <property type="evidence" value="ECO:0007669"/>
    <property type="project" value="TreeGrafter"/>
</dbReference>
<evidence type="ECO:0000259" key="1">
    <source>
        <dbReference type="Pfam" id="PF00668"/>
    </source>
</evidence>
<dbReference type="PANTHER" id="PTHR45527">
    <property type="entry name" value="NONRIBOSOMAL PEPTIDE SYNTHETASE"/>
    <property type="match status" value="1"/>
</dbReference>
<dbReference type="Proteomes" id="UP000478148">
    <property type="component" value="Unassembled WGS sequence"/>
</dbReference>
<dbReference type="SUPFAM" id="SSF52777">
    <property type="entry name" value="CoA-dependent acyltransferases"/>
    <property type="match status" value="2"/>
</dbReference>
<dbReference type="GO" id="GO:0044550">
    <property type="term" value="P:secondary metabolite biosynthetic process"/>
    <property type="evidence" value="ECO:0007669"/>
    <property type="project" value="TreeGrafter"/>
</dbReference>
<dbReference type="GO" id="GO:0003824">
    <property type="term" value="F:catalytic activity"/>
    <property type="evidence" value="ECO:0007669"/>
    <property type="project" value="InterPro"/>
</dbReference>
<dbReference type="RefSeq" id="WP_164448029.1">
    <property type="nucleotide sequence ID" value="NZ_SAIY01000005.1"/>
</dbReference>
<dbReference type="InterPro" id="IPR001242">
    <property type="entry name" value="Condensation_dom"/>
</dbReference>
<name>A0A6M1KYU1_9ACTN</name>
<feature type="domain" description="Condensation" evidence="1">
    <location>
        <begin position="61"/>
        <end position="365"/>
    </location>
</feature>
<evidence type="ECO:0000313" key="3">
    <source>
        <dbReference type="Proteomes" id="UP000478148"/>
    </source>
</evidence>